<dbReference type="InterPro" id="IPR007197">
    <property type="entry name" value="rSAM"/>
</dbReference>
<evidence type="ECO:0000313" key="3">
    <source>
        <dbReference type="Proteomes" id="UP000268446"/>
    </source>
</evidence>
<evidence type="ECO:0000313" key="2">
    <source>
        <dbReference type="EMBL" id="RLE51943.1"/>
    </source>
</evidence>
<organism evidence="2 3">
    <name type="scientific">Thermoproteota archaeon</name>
    <dbReference type="NCBI Taxonomy" id="2056631"/>
    <lineage>
        <taxon>Archaea</taxon>
        <taxon>Thermoproteota</taxon>
    </lineage>
</organism>
<dbReference type="EMBL" id="QMQZ01000022">
    <property type="protein sequence ID" value="RLE51943.1"/>
    <property type="molecule type" value="Genomic_DNA"/>
</dbReference>
<dbReference type="InterPro" id="IPR058240">
    <property type="entry name" value="rSAM_sf"/>
</dbReference>
<dbReference type="PANTHER" id="PTHR43324">
    <property type="match status" value="1"/>
</dbReference>
<dbReference type="AlphaFoldDB" id="A0A497EX42"/>
<proteinExistence type="predicted"/>
<dbReference type="SUPFAM" id="SSF102114">
    <property type="entry name" value="Radical SAM enzymes"/>
    <property type="match status" value="1"/>
</dbReference>
<dbReference type="SFLD" id="SFLDG01082">
    <property type="entry name" value="B12-binding_domain_containing"/>
    <property type="match status" value="1"/>
</dbReference>
<dbReference type="Gene3D" id="3.30.750.210">
    <property type="match status" value="1"/>
</dbReference>
<dbReference type="SUPFAM" id="SSF81585">
    <property type="entry name" value="PsbU/PolX domain-like"/>
    <property type="match status" value="1"/>
</dbReference>
<dbReference type="Pfam" id="PF04055">
    <property type="entry name" value="Radical_SAM"/>
    <property type="match status" value="1"/>
</dbReference>
<dbReference type="PANTHER" id="PTHR43324:SF1">
    <property type="entry name" value="RADICAL SAM CORE DOMAIN-CONTAINING PROTEIN"/>
    <property type="match status" value="1"/>
</dbReference>
<sequence>MKNVDRVFIIDGYNDEPAGLGVPPYLDVYARYTAGAIWTYNRSIEVFYYTIDEVRQNFDFIIKKANSAQLVIVIGGMIVPGKYLGGKPIKLEEALRIAKLLTKPIKVLGGPAARYGFGFEGGKTPKLIRELEDYYDLIVKGDLEIAIHQLLTEKLRVEAVDPYAKRENAHEIRDYAIKGAKIVLDHPNYGLNLICEIETYRGCPRVITGGCSFCAEVLYGLPDFRPVRDIVDEIEALYQFGVRHFRLGRQPDIYSYMAKGVGETEFPKLNPPALEKLFSAIRNVAPNLKVLHIDNANPGAIAHHPEEAREITKIIVKYHTPGDVAAFGVESADPVVIKANNLKAQPDEAMKAIEIINEIGSRRGWNGLPELLPGINFVHGLIGETVQTYQLNLEFMKEVLNRGLLVRRINIRQCIPLPGTRMWKVGNKIIKRHKSIFKIYKEKMRREVDLPMLKKVVPTWIILKEVFTEQHDGTMTLARQVGSYPILVCIPLKINLNQFIDVVVVDHGYRSVTGLPVPLKINQVSVEILAKIPGIGRKRAAKIAVNRPIKSSEDLIKIVNDEKIVKKILDIADFS</sequence>
<accession>A0A497EX42</accession>
<dbReference type="Gene3D" id="3.30.750.200">
    <property type="match status" value="1"/>
</dbReference>
<comment type="caution">
    <text evidence="2">The sequence shown here is derived from an EMBL/GenBank/DDBJ whole genome shotgun (WGS) entry which is preliminary data.</text>
</comment>
<dbReference type="Gene3D" id="1.10.150.320">
    <property type="entry name" value="Photosystem II 12 kDa extrinsic protein"/>
    <property type="match status" value="1"/>
</dbReference>
<dbReference type="Proteomes" id="UP000268446">
    <property type="component" value="Unassembled WGS sequence"/>
</dbReference>
<dbReference type="InterPro" id="IPR006638">
    <property type="entry name" value="Elp3/MiaA/NifB-like_rSAM"/>
</dbReference>
<feature type="domain" description="Radical SAM core" evidence="1">
    <location>
        <begin position="187"/>
        <end position="451"/>
    </location>
</feature>
<reference evidence="2 3" key="1">
    <citation type="submission" date="2018-06" db="EMBL/GenBank/DDBJ databases">
        <title>Extensive metabolic versatility and redundancy in microbially diverse, dynamic hydrothermal sediments.</title>
        <authorList>
            <person name="Dombrowski N."/>
            <person name="Teske A."/>
            <person name="Baker B.J."/>
        </authorList>
    </citation>
    <scope>NUCLEOTIDE SEQUENCE [LARGE SCALE GENOMIC DNA]</scope>
    <source>
        <strain evidence="2">B29_G17</strain>
    </source>
</reference>
<evidence type="ECO:0000259" key="1">
    <source>
        <dbReference type="PROSITE" id="PS51918"/>
    </source>
</evidence>
<name>A0A497EX42_9CREN</name>
<gene>
    <name evidence="2" type="ORF">DRJ20_01130</name>
</gene>
<dbReference type="GO" id="GO:0051536">
    <property type="term" value="F:iron-sulfur cluster binding"/>
    <property type="evidence" value="ECO:0007669"/>
    <property type="project" value="InterPro"/>
</dbReference>
<protein>
    <submittedName>
        <fullName evidence="2">Radical SAM protein</fullName>
    </submittedName>
</protein>
<dbReference type="SMART" id="SM00729">
    <property type="entry name" value="Elp3"/>
    <property type="match status" value="1"/>
</dbReference>
<dbReference type="PROSITE" id="PS51918">
    <property type="entry name" value="RADICAL_SAM"/>
    <property type="match status" value="1"/>
</dbReference>
<dbReference type="GO" id="GO:0003824">
    <property type="term" value="F:catalytic activity"/>
    <property type="evidence" value="ECO:0007669"/>
    <property type="project" value="InterPro"/>
</dbReference>
<dbReference type="SFLD" id="SFLDS00029">
    <property type="entry name" value="Radical_SAM"/>
    <property type="match status" value="1"/>
</dbReference>